<dbReference type="Proteomes" id="UP000005237">
    <property type="component" value="Unassembled WGS sequence"/>
</dbReference>
<dbReference type="AlphaFoldDB" id="A0A8R1ISZ4"/>
<sequence length="242" mass="27961">MIDTLALAHMNEADFEWNEEQLRRLAAILPRWTAGEEGHLRLGHIELEAAKCELTSESDIGGVENEFERLHNTSFDLLIDYEEHQKVKESLKNKGETPPVSSWIQRWKRIAEKLGISHVDLTTNIIEFKQIHILPNVVPLLLIGHTTPQNVIIVYGKRRNLKEKIDLQTVLRHSYSNIPHGSLQTIYLLTKNLLDLYSQLFSRQVTPEFRTKHFRCLPSLWLQYDIVGPMLDAIRGKSSPKL</sequence>
<proteinExistence type="predicted"/>
<protein>
    <submittedName>
        <fullName evidence="1">Uncharacterized protein</fullName>
    </submittedName>
</protein>
<organism evidence="1 2">
    <name type="scientific">Caenorhabditis japonica</name>
    <dbReference type="NCBI Taxonomy" id="281687"/>
    <lineage>
        <taxon>Eukaryota</taxon>
        <taxon>Metazoa</taxon>
        <taxon>Ecdysozoa</taxon>
        <taxon>Nematoda</taxon>
        <taxon>Chromadorea</taxon>
        <taxon>Rhabditida</taxon>
        <taxon>Rhabditina</taxon>
        <taxon>Rhabditomorpha</taxon>
        <taxon>Rhabditoidea</taxon>
        <taxon>Rhabditidae</taxon>
        <taxon>Peloderinae</taxon>
        <taxon>Caenorhabditis</taxon>
    </lineage>
</organism>
<name>A0A8R1ISZ4_CAEJA</name>
<evidence type="ECO:0000313" key="1">
    <source>
        <dbReference type="EnsemblMetazoa" id="CJA40247.1"/>
    </source>
</evidence>
<reference evidence="1" key="2">
    <citation type="submission" date="2022-06" db="UniProtKB">
        <authorList>
            <consortium name="EnsemblMetazoa"/>
        </authorList>
    </citation>
    <scope>IDENTIFICATION</scope>
    <source>
        <strain evidence="1">DF5081</strain>
    </source>
</reference>
<dbReference type="EnsemblMetazoa" id="CJA40247.1">
    <property type="protein sequence ID" value="CJA40247.1"/>
    <property type="gene ID" value="WBGene00216095"/>
</dbReference>
<accession>A0A8R1ISZ4</accession>
<keyword evidence="2" id="KW-1185">Reference proteome</keyword>
<evidence type="ECO:0000313" key="2">
    <source>
        <dbReference type="Proteomes" id="UP000005237"/>
    </source>
</evidence>
<reference evidence="2" key="1">
    <citation type="submission" date="2010-08" db="EMBL/GenBank/DDBJ databases">
        <authorList>
            <consortium name="Caenorhabditis japonica Sequencing Consortium"/>
            <person name="Wilson R.K."/>
        </authorList>
    </citation>
    <scope>NUCLEOTIDE SEQUENCE [LARGE SCALE GENOMIC DNA]</scope>
    <source>
        <strain evidence="2">DF5081</strain>
    </source>
</reference>